<organism evidence="1 2">
    <name type="scientific">Entomophthora muscae</name>
    <dbReference type="NCBI Taxonomy" id="34485"/>
    <lineage>
        <taxon>Eukaryota</taxon>
        <taxon>Fungi</taxon>
        <taxon>Fungi incertae sedis</taxon>
        <taxon>Zoopagomycota</taxon>
        <taxon>Entomophthoromycotina</taxon>
        <taxon>Entomophthoromycetes</taxon>
        <taxon>Entomophthorales</taxon>
        <taxon>Entomophthoraceae</taxon>
        <taxon>Entomophthora</taxon>
    </lineage>
</organism>
<reference evidence="1" key="1">
    <citation type="submission" date="2022-04" db="EMBL/GenBank/DDBJ databases">
        <title>Genome of the entomopathogenic fungus Entomophthora muscae.</title>
        <authorList>
            <person name="Elya C."/>
            <person name="Lovett B.R."/>
            <person name="Lee E."/>
            <person name="Macias A.M."/>
            <person name="Hajek A.E."/>
            <person name="De Bivort B.L."/>
            <person name="Kasson M.T."/>
            <person name="De Fine Licht H.H."/>
            <person name="Stajich J.E."/>
        </authorList>
    </citation>
    <scope>NUCLEOTIDE SEQUENCE</scope>
    <source>
        <strain evidence="1">Berkeley</strain>
    </source>
</reference>
<sequence length="208" mass="24301">MGKVMQVYFTKYAKLKANERYAIKALMFGLEFAVCRLPVLSIGIVPLVILVAERWCLYHAILLLWWAGELWLLKLQMHISRRIKKRKMGYWKPDKRVAAVEKVLEHLGDPADSAEQLLQKWHLQRVNSSPCMAHYVKTLVWLFFDKAVNELSPRETSEAQRMLMRFKETLAIPNTNQEDHGITPRGIRLSIDPVKVIYKSFLFYLVSI</sequence>
<evidence type="ECO:0000313" key="1">
    <source>
        <dbReference type="EMBL" id="KAJ9077994.1"/>
    </source>
</evidence>
<keyword evidence="2" id="KW-1185">Reference proteome</keyword>
<protein>
    <submittedName>
        <fullName evidence="1">Uncharacterized protein</fullName>
    </submittedName>
</protein>
<comment type="caution">
    <text evidence="1">The sequence shown here is derived from an EMBL/GenBank/DDBJ whole genome shotgun (WGS) entry which is preliminary data.</text>
</comment>
<dbReference type="EMBL" id="QTSX02002168">
    <property type="protein sequence ID" value="KAJ9077994.1"/>
    <property type="molecule type" value="Genomic_DNA"/>
</dbReference>
<name>A0ACC2TTA3_9FUNG</name>
<gene>
    <name evidence="1" type="ORF">DSO57_1011283</name>
</gene>
<evidence type="ECO:0000313" key="2">
    <source>
        <dbReference type="Proteomes" id="UP001165960"/>
    </source>
</evidence>
<dbReference type="Proteomes" id="UP001165960">
    <property type="component" value="Unassembled WGS sequence"/>
</dbReference>
<proteinExistence type="predicted"/>
<accession>A0ACC2TTA3</accession>